<comment type="caution">
    <text evidence="3">The sequence shown here is derived from an EMBL/GenBank/DDBJ whole genome shotgun (WGS) entry which is preliminary data.</text>
</comment>
<evidence type="ECO:0000256" key="1">
    <source>
        <dbReference type="SAM" id="MobiDB-lite"/>
    </source>
</evidence>
<evidence type="ECO:0000256" key="2">
    <source>
        <dbReference type="SAM" id="SignalP"/>
    </source>
</evidence>
<dbReference type="RefSeq" id="WP_112883395.1">
    <property type="nucleotide sequence ID" value="NZ_QLUW01000003.1"/>
</dbReference>
<evidence type="ECO:0000313" key="4">
    <source>
        <dbReference type="Proteomes" id="UP000249260"/>
    </source>
</evidence>
<feature type="chain" id="PRO_5039597822" description="DUF5666 domain-containing protein" evidence="2">
    <location>
        <begin position="24"/>
        <end position="241"/>
    </location>
</feature>
<organism evidence="3 4">
    <name type="scientific">Paenibacillus montanisoli</name>
    <dbReference type="NCBI Taxonomy" id="2081970"/>
    <lineage>
        <taxon>Bacteria</taxon>
        <taxon>Bacillati</taxon>
        <taxon>Bacillota</taxon>
        <taxon>Bacilli</taxon>
        <taxon>Bacillales</taxon>
        <taxon>Paenibacillaceae</taxon>
        <taxon>Paenibacillus</taxon>
    </lineage>
</organism>
<reference evidence="3 4" key="1">
    <citation type="submission" date="2018-06" db="EMBL/GenBank/DDBJ databases">
        <title>Paenibacillus montanisoli sp. nov., isolated from mountain area soil.</title>
        <authorList>
            <person name="Wu M."/>
        </authorList>
    </citation>
    <scope>NUCLEOTIDE SEQUENCE [LARGE SCALE GENOMIC DNA]</scope>
    <source>
        <strain evidence="3 4">RA17</strain>
    </source>
</reference>
<dbReference type="EMBL" id="QLUW01000003">
    <property type="protein sequence ID" value="RAP75131.1"/>
    <property type="molecule type" value="Genomic_DNA"/>
</dbReference>
<evidence type="ECO:0008006" key="5">
    <source>
        <dbReference type="Google" id="ProtNLM"/>
    </source>
</evidence>
<accession>A0A328U115</accession>
<feature type="compositionally biased region" description="Gly residues" evidence="1">
    <location>
        <begin position="143"/>
        <end position="164"/>
    </location>
</feature>
<feature type="compositionally biased region" description="Pro residues" evidence="1">
    <location>
        <begin position="110"/>
        <end position="127"/>
    </location>
</feature>
<name>A0A328U115_9BACL</name>
<dbReference type="PROSITE" id="PS51257">
    <property type="entry name" value="PROKAR_LIPOPROTEIN"/>
    <property type="match status" value="1"/>
</dbReference>
<dbReference type="AlphaFoldDB" id="A0A328U115"/>
<dbReference type="Proteomes" id="UP000249260">
    <property type="component" value="Unassembled WGS sequence"/>
</dbReference>
<feature type="region of interest" description="Disordered" evidence="1">
    <location>
        <begin position="25"/>
        <end position="53"/>
    </location>
</feature>
<protein>
    <recommendedName>
        <fullName evidence="5">DUF5666 domain-containing protein</fullName>
    </recommendedName>
</protein>
<keyword evidence="2" id="KW-0732">Signal</keyword>
<keyword evidence="4" id="KW-1185">Reference proteome</keyword>
<sequence length="241" mass="24366">MDRNSLKLMAAAMLLAAMLTGCGSQNGDQQAANNGQAAASAGFNAGGSNQPDRTADFFAKVVKADGDSITVQKSTMSPADMPQGGFGGRGGQRPNRDAGAGGNNAAPPEGELPPMPDDGGELPPPPDDAGEMPAPPDDAGASGNAGGAPNGDRQGGGRFGGGGFMNQMKFEDAQSTIGVDAETEIVSMGRGQDGMTENTLKASDLKEGDIVTVWLSSDNKTAQYISLRFMPGMPGKEGNGQ</sequence>
<proteinExistence type="predicted"/>
<feature type="region of interest" description="Disordered" evidence="1">
    <location>
        <begin position="68"/>
        <end position="164"/>
    </location>
</feature>
<gene>
    <name evidence="3" type="ORF">DL346_17255</name>
</gene>
<dbReference type="OrthoDB" id="2607865at2"/>
<evidence type="ECO:0000313" key="3">
    <source>
        <dbReference type="EMBL" id="RAP75131.1"/>
    </source>
</evidence>
<feature type="compositionally biased region" description="Low complexity" evidence="1">
    <location>
        <begin position="25"/>
        <end position="50"/>
    </location>
</feature>
<feature type="signal peptide" evidence="2">
    <location>
        <begin position="1"/>
        <end position="23"/>
    </location>
</feature>